<evidence type="ECO:0000313" key="2">
    <source>
        <dbReference type="Proteomes" id="UP000314294"/>
    </source>
</evidence>
<proteinExistence type="predicted"/>
<keyword evidence="2" id="KW-1185">Reference proteome</keyword>
<sequence length="115" mass="12486">MPGDSGLKNIVSGRRARKTRTLRRVDTTAARIVRSRCQSHPVNSRMLDPEPNDVLAIKNVILQKTRLSFCGPCPSNSFKNEMHSSAATASCTPMAQGQAAQTLSSPVVLPCHQND</sequence>
<name>A0A4Z2HJ39_9TELE</name>
<gene>
    <name evidence="1" type="ORF">EYF80_024870</name>
</gene>
<reference evidence="1 2" key="1">
    <citation type="submission" date="2019-03" db="EMBL/GenBank/DDBJ databases">
        <title>First draft genome of Liparis tanakae, snailfish: a comprehensive survey of snailfish specific genes.</title>
        <authorList>
            <person name="Kim W."/>
            <person name="Song I."/>
            <person name="Jeong J.-H."/>
            <person name="Kim D."/>
            <person name="Kim S."/>
            <person name="Ryu S."/>
            <person name="Song J.Y."/>
            <person name="Lee S.K."/>
        </authorList>
    </citation>
    <scope>NUCLEOTIDE SEQUENCE [LARGE SCALE GENOMIC DNA]</scope>
    <source>
        <tissue evidence="1">Muscle</tissue>
    </source>
</reference>
<accession>A0A4Z2HJ39</accession>
<comment type="caution">
    <text evidence="1">The sequence shown here is derived from an EMBL/GenBank/DDBJ whole genome shotgun (WGS) entry which is preliminary data.</text>
</comment>
<dbReference type="Proteomes" id="UP000314294">
    <property type="component" value="Unassembled WGS sequence"/>
</dbReference>
<protein>
    <submittedName>
        <fullName evidence="1">Uncharacterized protein</fullName>
    </submittedName>
</protein>
<dbReference type="AlphaFoldDB" id="A0A4Z2HJ39"/>
<organism evidence="1 2">
    <name type="scientific">Liparis tanakae</name>
    <name type="common">Tanaka's snailfish</name>
    <dbReference type="NCBI Taxonomy" id="230148"/>
    <lineage>
        <taxon>Eukaryota</taxon>
        <taxon>Metazoa</taxon>
        <taxon>Chordata</taxon>
        <taxon>Craniata</taxon>
        <taxon>Vertebrata</taxon>
        <taxon>Euteleostomi</taxon>
        <taxon>Actinopterygii</taxon>
        <taxon>Neopterygii</taxon>
        <taxon>Teleostei</taxon>
        <taxon>Neoteleostei</taxon>
        <taxon>Acanthomorphata</taxon>
        <taxon>Eupercaria</taxon>
        <taxon>Perciformes</taxon>
        <taxon>Cottioidei</taxon>
        <taxon>Cottales</taxon>
        <taxon>Liparidae</taxon>
        <taxon>Liparis</taxon>
    </lineage>
</organism>
<evidence type="ECO:0000313" key="1">
    <source>
        <dbReference type="EMBL" id="TNN64872.1"/>
    </source>
</evidence>
<dbReference type="EMBL" id="SRLO01000244">
    <property type="protein sequence ID" value="TNN64872.1"/>
    <property type="molecule type" value="Genomic_DNA"/>
</dbReference>